<keyword evidence="1" id="KW-0812">Transmembrane</keyword>
<protein>
    <submittedName>
        <fullName evidence="2">Uncharacterized protein</fullName>
    </submittedName>
</protein>
<accession>X1ECA4</accession>
<sequence length="61" mass="6809">MNVETIRGLVRPITTFLVILALVGILVFLVVRFADLEMAKDVVASFLILVTAITAFWFGQR</sequence>
<name>X1ECA4_9ZZZZ</name>
<organism evidence="2">
    <name type="scientific">marine sediment metagenome</name>
    <dbReference type="NCBI Taxonomy" id="412755"/>
    <lineage>
        <taxon>unclassified sequences</taxon>
        <taxon>metagenomes</taxon>
        <taxon>ecological metagenomes</taxon>
    </lineage>
</organism>
<keyword evidence="1" id="KW-0472">Membrane</keyword>
<keyword evidence="1" id="KW-1133">Transmembrane helix</keyword>
<feature type="non-terminal residue" evidence="2">
    <location>
        <position position="61"/>
    </location>
</feature>
<evidence type="ECO:0000256" key="1">
    <source>
        <dbReference type="SAM" id="Phobius"/>
    </source>
</evidence>
<comment type="caution">
    <text evidence="2">The sequence shown here is derived from an EMBL/GenBank/DDBJ whole genome shotgun (WGS) entry which is preliminary data.</text>
</comment>
<feature type="transmembrane region" description="Helical" evidence="1">
    <location>
        <begin position="12"/>
        <end position="30"/>
    </location>
</feature>
<reference evidence="2" key="1">
    <citation type="journal article" date="2014" name="Front. Microbiol.">
        <title>High frequency of phylogenetically diverse reductive dehalogenase-homologous genes in deep subseafloor sedimentary metagenomes.</title>
        <authorList>
            <person name="Kawai M."/>
            <person name="Futagami T."/>
            <person name="Toyoda A."/>
            <person name="Takaki Y."/>
            <person name="Nishi S."/>
            <person name="Hori S."/>
            <person name="Arai W."/>
            <person name="Tsubouchi T."/>
            <person name="Morono Y."/>
            <person name="Uchiyama I."/>
            <person name="Ito T."/>
            <person name="Fujiyama A."/>
            <person name="Inagaki F."/>
            <person name="Takami H."/>
        </authorList>
    </citation>
    <scope>NUCLEOTIDE SEQUENCE</scope>
    <source>
        <strain evidence="2">Expedition CK06-06</strain>
    </source>
</reference>
<evidence type="ECO:0000313" key="2">
    <source>
        <dbReference type="EMBL" id="GAH14774.1"/>
    </source>
</evidence>
<gene>
    <name evidence="2" type="ORF">S01H4_54658</name>
</gene>
<dbReference type="EMBL" id="BART01031471">
    <property type="protein sequence ID" value="GAH14774.1"/>
    <property type="molecule type" value="Genomic_DNA"/>
</dbReference>
<proteinExistence type="predicted"/>
<feature type="transmembrane region" description="Helical" evidence="1">
    <location>
        <begin position="42"/>
        <end position="59"/>
    </location>
</feature>
<dbReference type="AlphaFoldDB" id="X1ECA4"/>